<dbReference type="EMBL" id="SRHE01000035">
    <property type="protein sequence ID" value="TWW12165.1"/>
    <property type="molecule type" value="Genomic_DNA"/>
</dbReference>
<evidence type="ECO:0000256" key="1">
    <source>
        <dbReference type="SAM" id="Phobius"/>
    </source>
</evidence>
<comment type="caution">
    <text evidence="2">The sequence shown here is derived from an EMBL/GenBank/DDBJ whole genome shotgun (WGS) entry which is preliminary data.</text>
</comment>
<keyword evidence="1" id="KW-1133">Transmembrane helix</keyword>
<gene>
    <name evidence="2" type="ORF">E3A20_03360</name>
</gene>
<name>A0A5C6MDD6_9PLAN</name>
<reference evidence="2 3" key="1">
    <citation type="submission" date="2019-08" db="EMBL/GenBank/DDBJ databases">
        <title>100 year-old enigma solved: identification of Planctomyces bekefii, the type genus and species of the phylum Planctomycetes.</title>
        <authorList>
            <person name="Svetlana D.N."/>
            <person name="Overmann J."/>
        </authorList>
    </citation>
    <scope>NUCLEOTIDE SEQUENCE [LARGE SCALE GENOMIC DNA]</scope>
    <source>
        <strain evidence="2">Phe10_nw2017</strain>
    </source>
</reference>
<evidence type="ECO:0000313" key="2">
    <source>
        <dbReference type="EMBL" id="TWW12165.1"/>
    </source>
</evidence>
<keyword evidence="3" id="KW-1185">Reference proteome</keyword>
<sequence>MDLFRILMGIPIFQSILRPVLRPASRLLLGLIAVPLFRFLLRRIFRIQQLDRELEKDLQEWFRGSLLLLAATANMEHILFGWLVKIDWLDRADWLTMGLRLLMVIGVIQTMPDQELFAVLHPGPPKLQKNRRLLPQLQENWWPMLRGFLCRHINKSSPVLAMMCAIVGARLPEMPTESVAATWQQQVVLHQSIIAWNWVQQIGNCMPVTTEASLLLERRLQQSINSEFQKALELDPDITQKMDLSVLTNYVRLLGDYHRDRERWAVGWICYLVAIIQYLIIGLITSRDKALDVLSEFDRAVAERRRALIEEFRIRESDGDNAQKNKRPPTG</sequence>
<accession>A0A5C6MDD6</accession>
<keyword evidence="1" id="KW-0472">Membrane</keyword>
<reference evidence="2 3" key="2">
    <citation type="submission" date="2019-08" db="EMBL/GenBank/DDBJ databases">
        <authorList>
            <person name="Henke P."/>
        </authorList>
    </citation>
    <scope>NUCLEOTIDE SEQUENCE [LARGE SCALE GENOMIC DNA]</scope>
    <source>
        <strain evidence="2">Phe10_nw2017</strain>
    </source>
</reference>
<feature type="transmembrane region" description="Helical" evidence="1">
    <location>
        <begin position="264"/>
        <end position="284"/>
    </location>
</feature>
<protein>
    <submittedName>
        <fullName evidence="2">Uncharacterized protein</fullName>
    </submittedName>
</protein>
<proteinExistence type="predicted"/>
<dbReference type="Proteomes" id="UP000321083">
    <property type="component" value="Unassembled WGS sequence"/>
</dbReference>
<keyword evidence="1" id="KW-0812">Transmembrane</keyword>
<evidence type="ECO:0000313" key="3">
    <source>
        <dbReference type="Proteomes" id="UP000321083"/>
    </source>
</evidence>
<organism evidence="2 3">
    <name type="scientific">Planctomyces bekefii</name>
    <dbReference type="NCBI Taxonomy" id="1653850"/>
    <lineage>
        <taxon>Bacteria</taxon>
        <taxon>Pseudomonadati</taxon>
        <taxon>Planctomycetota</taxon>
        <taxon>Planctomycetia</taxon>
        <taxon>Planctomycetales</taxon>
        <taxon>Planctomycetaceae</taxon>
        <taxon>Planctomyces</taxon>
    </lineage>
</organism>
<dbReference type="AlphaFoldDB" id="A0A5C6MDD6"/>